<dbReference type="SUPFAM" id="SSF56801">
    <property type="entry name" value="Acetyl-CoA synthetase-like"/>
    <property type="match status" value="1"/>
</dbReference>
<comment type="caution">
    <text evidence="3">The sequence shown here is derived from an EMBL/GenBank/DDBJ whole genome shotgun (WGS) entry which is preliminary data.</text>
</comment>
<accession>T1BW24</accession>
<dbReference type="Gene3D" id="3.30.300.30">
    <property type="match status" value="1"/>
</dbReference>
<reference evidence="3" key="1">
    <citation type="submission" date="2013-08" db="EMBL/GenBank/DDBJ databases">
        <authorList>
            <person name="Mendez C."/>
            <person name="Richter M."/>
            <person name="Ferrer M."/>
            <person name="Sanchez J."/>
        </authorList>
    </citation>
    <scope>NUCLEOTIDE SEQUENCE</scope>
</reference>
<feature type="domain" description="AMP-dependent synthetase/ligase" evidence="2">
    <location>
        <begin position="20"/>
        <end position="383"/>
    </location>
</feature>
<protein>
    <submittedName>
        <fullName evidence="3">AMP-dependent synthetase and ligase</fullName>
    </submittedName>
</protein>
<proteinExistence type="predicted"/>
<dbReference type="Pfam" id="PF00501">
    <property type="entry name" value="AMP-binding"/>
    <property type="match status" value="1"/>
</dbReference>
<dbReference type="EMBL" id="AUZY01002182">
    <property type="protein sequence ID" value="EQD72828.1"/>
    <property type="molecule type" value="Genomic_DNA"/>
</dbReference>
<dbReference type="Gene3D" id="3.40.50.12780">
    <property type="entry name" value="N-terminal domain of ligase-like"/>
    <property type="match status" value="1"/>
</dbReference>
<dbReference type="PROSITE" id="PS00455">
    <property type="entry name" value="AMP_BINDING"/>
    <property type="match status" value="1"/>
</dbReference>
<evidence type="ECO:0000259" key="2">
    <source>
        <dbReference type="Pfam" id="PF00501"/>
    </source>
</evidence>
<dbReference type="InterPro" id="IPR045851">
    <property type="entry name" value="AMP-bd_C_sf"/>
</dbReference>
<dbReference type="GO" id="GO:0016878">
    <property type="term" value="F:acid-thiol ligase activity"/>
    <property type="evidence" value="ECO:0007669"/>
    <property type="project" value="UniProtKB-ARBA"/>
</dbReference>
<feature type="region of interest" description="Disordered" evidence="1">
    <location>
        <begin position="461"/>
        <end position="483"/>
    </location>
</feature>
<dbReference type="InterPro" id="IPR000873">
    <property type="entry name" value="AMP-dep_synth/lig_dom"/>
</dbReference>
<dbReference type="InterPro" id="IPR042099">
    <property type="entry name" value="ANL_N_sf"/>
</dbReference>
<sequence length="483" mass="53766">MGLEVLEAQEDYHDLPALLEGKAKKNEDRPAVRTDTGVLSYRELYQGSLKVARGLQERGVGPGEKVALFLYNCPEFLQTWYGTNLLGGVMVPLNTALKGELLRYELLDSDAKILVSDLRLYPEVAKVRAETGLARVVGFDPAGRYEEIPPSVEAFRDLLGPPVQRSGLPRAQPSDPASILYTSGTTGPPKGVVIPHEKYLSTARAISTRSELTPESVLFTELPLFHCNAQEMSTHTALLNDLTVAFTEWFRASDYWEAARRLGATHVSLLISMVNVLFKQPPRPSDREHGVRVALTAGTQKGIWRPFEERFGLKIVELYGMTECGCTTLMNPPDRVRLGSIGLPLDFVEAQVVDEGDRPVGSGTRGELVVRPRRPYSMMLEYYKKPEQTVEAWRNLWFHTGDYVWRDEDGYYYFVERKKDVIRRRGENIAPYDVEQVLNQHPGVFETVVVGVPSPLGGGGRQGLRAAQAGRPGGAAGALRVRR</sequence>
<dbReference type="InterPro" id="IPR050237">
    <property type="entry name" value="ATP-dep_AMP-bd_enzyme"/>
</dbReference>
<dbReference type="AlphaFoldDB" id="T1BW24"/>
<evidence type="ECO:0000256" key="1">
    <source>
        <dbReference type="SAM" id="MobiDB-lite"/>
    </source>
</evidence>
<gene>
    <name evidence="3" type="ORF">B1B_03544</name>
</gene>
<dbReference type="InterPro" id="IPR020845">
    <property type="entry name" value="AMP-binding_CS"/>
</dbReference>
<dbReference type="PANTHER" id="PTHR43767">
    <property type="entry name" value="LONG-CHAIN-FATTY-ACID--COA LIGASE"/>
    <property type="match status" value="1"/>
</dbReference>
<dbReference type="PANTHER" id="PTHR43767:SF1">
    <property type="entry name" value="NONRIBOSOMAL PEPTIDE SYNTHASE PES1 (EUROFUNG)-RELATED"/>
    <property type="match status" value="1"/>
</dbReference>
<name>T1BW24_9ZZZZ</name>
<reference evidence="3" key="2">
    <citation type="journal article" date="2014" name="ISME J.">
        <title>Microbial stratification in low pH oxic and suboxic macroscopic growths along an acid mine drainage.</title>
        <authorList>
            <person name="Mendez-Garcia C."/>
            <person name="Mesa V."/>
            <person name="Sprenger R.R."/>
            <person name="Richter M."/>
            <person name="Diez M.S."/>
            <person name="Solano J."/>
            <person name="Bargiela R."/>
            <person name="Golyshina O.V."/>
            <person name="Manteca A."/>
            <person name="Ramos J.L."/>
            <person name="Gallego J.R."/>
            <person name="Llorente I."/>
            <person name="Martins Dos Santos V.A."/>
            <person name="Jensen O.N."/>
            <person name="Pelaez A.I."/>
            <person name="Sanchez J."/>
            <person name="Ferrer M."/>
        </authorList>
    </citation>
    <scope>NUCLEOTIDE SEQUENCE</scope>
</reference>
<evidence type="ECO:0000313" key="3">
    <source>
        <dbReference type="EMBL" id="EQD72828.1"/>
    </source>
</evidence>
<keyword evidence="3" id="KW-0436">Ligase</keyword>
<organism evidence="3">
    <name type="scientific">mine drainage metagenome</name>
    <dbReference type="NCBI Taxonomy" id="410659"/>
    <lineage>
        <taxon>unclassified sequences</taxon>
        <taxon>metagenomes</taxon>
        <taxon>ecological metagenomes</taxon>
    </lineage>
</organism>